<name>A0A1F4TNH8_UNCSA</name>
<dbReference type="PIRSF" id="PIRSF004923">
    <property type="entry name" value="RseC"/>
    <property type="match status" value="1"/>
</dbReference>
<evidence type="ECO:0000313" key="2">
    <source>
        <dbReference type="EMBL" id="OGC33603.1"/>
    </source>
</evidence>
<feature type="transmembrane region" description="Helical" evidence="1">
    <location>
        <begin position="92"/>
        <end position="112"/>
    </location>
</feature>
<dbReference type="InterPro" id="IPR026268">
    <property type="entry name" value="RseC"/>
</dbReference>
<keyword evidence="1" id="KW-0472">Membrane</keyword>
<gene>
    <name evidence="2" type="ORF">A2311_02480</name>
</gene>
<keyword evidence="1" id="KW-0812">Transmembrane</keyword>
<dbReference type="EMBL" id="MEUF01000058">
    <property type="protein sequence ID" value="OGC33603.1"/>
    <property type="molecule type" value="Genomic_DNA"/>
</dbReference>
<keyword evidence="1" id="KW-1133">Transmembrane helix</keyword>
<organism evidence="2 3">
    <name type="scientific">candidate division WOR-1 bacterium RIFOXYB2_FULL_48_7</name>
    <dbReference type="NCBI Taxonomy" id="1802583"/>
    <lineage>
        <taxon>Bacteria</taxon>
        <taxon>Bacillati</taxon>
        <taxon>Saganbacteria</taxon>
    </lineage>
</organism>
<dbReference type="PANTHER" id="PTHR35867:SF1">
    <property type="entry name" value="PROTEIN RSEC"/>
    <property type="match status" value="1"/>
</dbReference>
<evidence type="ECO:0000256" key="1">
    <source>
        <dbReference type="SAM" id="Phobius"/>
    </source>
</evidence>
<dbReference type="STRING" id="1802583.A2311_02480"/>
<dbReference type="Proteomes" id="UP000178951">
    <property type="component" value="Unassembled WGS sequence"/>
</dbReference>
<dbReference type="AlphaFoldDB" id="A0A1F4TNH8"/>
<evidence type="ECO:0000313" key="3">
    <source>
        <dbReference type="Proteomes" id="UP000178951"/>
    </source>
</evidence>
<comment type="caution">
    <text evidence="2">The sequence shown here is derived from an EMBL/GenBank/DDBJ whole genome shotgun (WGS) entry which is preliminary data.</text>
</comment>
<accession>A0A1F4TNH8</accession>
<dbReference type="InterPro" id="IPR007359">
    <property type="entry name" value="SigmaE_reg_RseC_MucC"/>
</dbReference>
<dbReference type="Pfam" id="PF04246">
    <property type="entry name" value="RseC_MucC"/>
    <property type="match status" value="1"/>
</dbReference>
<reference evidence="2 3" key="1">
    <citation type="journal article" date="2016" name="Nat. Commun.">
        <title>Thousands of microbial genomes shed light on interconnected biogeochemical processes in an aquifer system.</title>
        <authorList>
            <person name="Anantharaman K."/>
            <person name="Brown C.T."/>
            <person name="Hug L.A."/>
            <person name="Sharon I."/>
            <person name="Castelle C.J."/>
            <person name="Probst A.J."/>
            <person name="Thomas B.C."/>
            <person name="Singh A."/>
            <person name="Wilkins M.J."/>
            <person name="Karaoz U."/>
            <person name="Brodie E.L."/>
            <person name="Williams K.H."/>
            <person name="Hubbard S.S."/>
            <person name="Banfield J.F."/>
        </authorList>
    </citation>
    <scope>NUCLEOTIDE SEQUENCE [LARGE SCALE GENOMIC DNA]</scope>
</reference>
<dbReference type="PANTHER" id="PTHR35867">
    <property type="entry name" value="PROTEIN RSEC"/>
    <property type="match status" value="1"/>
</dbReference>
<feature type="transmembrane region" description="Helical" evidence="1">
    <location>
        <begin position="64"/>
        <end position="86"/>
    </location>
</feature>
<sequence length="128" mass="13569">MLETGKIIAVSRGGAIVELAKNSVCGHCAACQKGESGQLMIEVDNDLVGRVGDEVEIAIADQQVAMSLMIIFLGPLIALFLGYWLGSLFSESAGIAAALLSAGLVLLFLRLFDVPLGKRARGRIVRRL</sequence>
<protein>
    <submittedName>
        <fullName evidence="2">Uncharacterized protein</fullName>
    </submittedName>
</protein>
<proteinExistence type="predicted"/>